<dbReference type="AlphaFoldDB" id="A0A5N6R4C3"/>
<reference evidence="6 7" key="1">
    <citation type="submission" date="2019-06" db="EMBL/GenBank/DDBJ databases">
        <title>A chromosomal-level reference genome of Carpinus fangiana (Coryloideae, Betulaceae).</title>
        <authorList>
            <person name="Yang X."/>
            <person name="Wang Z."/>
            <person name="Zhang L."/>
            <person name="Hao G."/>
            <person name="Liu J."/>
            <person name="Yang Y."/>
        </authorList>
    </citation>
    <scope>NUCLEOTIDE SEQUENCE [LARGE SCALE GENOMIC DNA]</scope>
    <source>
        <strain evidence="6">Cfa_2016G</strain>
        <tissue evidence="6">Leaf</tissue>
    </source>
</reference>
<dbReference type="InterPro" id="IPR050186">
    <property type="entry name" value="TPT_transporter"/>
</dbReference>
<dbReference type="Proteomes" id="UP000327013">
    <property type="component" value="Chromosome 5"/>
</dbReference>
<evidence type="ECO:0000313" key="6">
    <source>
        <dbReference type="EMBL" id="KAE8055802.1"/>
    </source>
</evidence>
<name>A0A5N6R4C3_9ROSI</name>
<evidence type="ECO:0000256" key="2">
    <source>
        <dbReference type="ARBA" id="ARBA00022692"/>
    </source>
</evidence>
<feature type="transmembrane region" description="Helical" evidence="5">
    <location>
        <begin position="12"/>
        <end position="41"/>
    </location>
</feature>
<keyword evidence="7" id="KW-1185">Reference proteome</keyword>
<dbReference type="EMBL" id="CM017325">
    <property type="protein sequence ID" value="KAE8055802.1"/>
    <property type="molecule type" value="Genomic_DNA"/>
</dbReference>
<comment type="subcellular location">
    <subcellularLocation>
        <location evidence="1">Membrane</location>
        <topology evidence="1">Multi-pass membrane protein</topology>
    </subcellularLocation>
</comment>
<evidence type="ECO:0000313" key="7">
    <source>
        <dbReference type="Proteomes" id="UP000327013"/>
    </source>
</evidence>
<feature type="transmembrane region" description="Helical" evidence="5">
    <location>
        <begin position="71"/>
        <end position="90"/>
    </location>
</feature>
<evidence type="ECO:0000256" key="5">
    <source>
        <dbReference type="SAM" id="Phobius"/>
    </source>
</evidence>
<proteinExistence type="predicted"/>
<keyword evidence="2 5" id="KW-0812">Transmembrane</keyword>
<keyword evidence="3 5" id="KW-1133">Transmembrane helix</keyword>
<feature type="transmembrane region" description="Helical" evidence="5">
    <location>
        <begin position="48"/>
        <end position="65"/>
    </location>
</feature>
<dbReference type="GO" id="GO:0016020">
    <property type="term" value="C:membrane"/>
    <property type="evidence" value="ECO:0007669"/>
    <property type="project" value="UniProtKB-SubCell"/>
</dbReference>
<dbReference type="OrthoDB" id="6418713at2759"/>
<keyword evidence="4 5" id="KW-0472">Membrane</keyword>
<gene>
    <name evidence="6" type="ORF">FH972_012623</name>
</gene>
<evidence type="ECO:0000256" key="4">
    <source>
        <dbReference type="ARBA" id="ARBA00023136"/>
    </source>
</evidence>
<evidence type="ECO:0000256" key="3">
    <source>
        <dbReference type="ARBA" id="ARBA00022989"/>
    </source>
</evidence>
<organism evidence="6 7">
    <name type="scientific">Carpinus fangiana</name>
    <dbReference type="NCBI Taxonomy" id="176857"/>
    <lineage>
        <taxon>Eukaryota</taxon>
        <taxon>Viridiplantae</taxon>
        <taxon>Streptophyta</taxon>
        <taxon>Embryophyta</taxon>
        <taxon>Tracheophyta</taxon>
        <taxon>Spermatophyta</taxon>
        <taxon>Magnoliopsida</taxon>
        <taxon>eudicotyledons</taxon>
        <taxon>Gunneridae</taxon>
        <taxon>Pentapetalae</taxon>
        <taxon>rosids</taxon>
        <taxon>fabids</taxon>
        <taxon>Fagales</taxon>
        <taxon>Betulaceae</taxon>
        <taxon>Carpinus</taxon>
    </lineage>
</organism>
<sequence length="166" mass="18564">MFAMTLWLGNTAYLYISVAFAQMLKAIMPVAVFVLGVAAGLEIMNCRMLLVMSVISFGVLVASYGEIDINWVGVVYQMGGVVGEALRLIFMEILVKRKGLKLNPISVMYYVSPCRYTDSVVKEYIFCSVGAERTLFTPTNHDMTNQLLLTYKIHSPTPEYITPLLE</sequence>
<protein>
    <submittedName>
        <fullName evidence="6">Uncharacterized protein</fullName>
    </submittedName>
</protein>
<evidence type="ECO:0000256" key="1">
    <source>
        <dbReference type="ARBA" id="ARBA00004141"/>
    </source>
</evidence>
<dbReference type="PANTHER" id="PTHR11132">
    <property type="entry name" value="SOLUTE CARRIER FAMILY 35"/>
    <property type="match status" value="1"/>
</dbReference>
<accession>A0A5N6R4C3</accession>